<name>F5YDF5_LEAAZ</name>
<dbReference type="eggNOG" id="COG0715">
    <property type="taxonomic scope" value="Bacteria"/>
</dbReference>
<dbReference type="RefSeq" id="WP_015710420.1">
    <property type="nucleotide sequence ID" value="NC_015577.1"/>
</dbReference>
<feature type="chain" id="PRO_5003335124" description="SsuA/THI5-like domain-containing protein" evidence="1">
    <location>
        <begin position="21"/>
        <end position="350"/>
    </location>
</feature>
<feature type="signal peptide" evidence="1">
    <location>
        <begin position="1"/>
        <end position="20"/>
    </location>
</feature>
<keyword evidence="4" id="KW-1185">Reference proteome</keyword>
<evidence type="ECO:0000313" key="4">
    <source>
        <dbReference type="Proteomes" id="UP000009222"/>
    </source>
</evidence>
<sequence length="350" mass="36734">MLRKICVSLLLLALTLPIWAGGSKDAAPAVQPEVQPQAQAQGPVLSGKKVIVADANSTHHLNLYVAYEKGLFAKRGLEVEIQQTSSGVAAVVGGEADIVFNCPTGVITPIAKGQSIIIVSQVKIPCTSVLVVPVNSPIKNPGDLKNLQLAGLSNTCCAVIAIRDTLKSQYSTEFELVALAPGAALAALEGAAVKGAILEEPFVAEALLLKDAAGNPKYKTIFDGHSDANGDGTIDKNLAGEDPPCRTINANTTFIKDRLGDAKVFIEAIAEADQIILANPVASDIVAIAHKYVPNVSEQAIINSNPKLGFTTHLDTHHLIGYAQALVNQGTIDTNPGDKLFAPEFKGITW</sequence>
<dbReference type="PANTHER" id="PTHR30024">
    <property type="entry name" value="ALIPHATIC SULFONATES-BINDING PROTEIN-RELATED"/>
    <property type="match status" value="1"/>
</dbReference>
<reference evidence="4" key="1">
    <citation type="submission" date="2009-12" db="EMBL/GenBank/DDBJ databases">
        <title>Complete sequence of Treponema azotonutricium strain ZAS-9.</title>
        <authorList>
            <person name="Tetu S.G."/>
            <person name="Matson E."/>
            <person name="Ren Q."/>
            <person name="Seshadri R."/>
            <person name="Elbourne L."/>
            <person name="Hassan K.A."/>
            <person name="Durkin A."/>
            <person name="Radune D."/>
            <person name="Mohamoud Y."/>
            <person name="Shay R."/>
            <person name="Jin S."/>
            <person name="Zhang X."/>
            <person name="Lucey K."/>
            <person name="Ballor N.R."/>
            <person name="Ottesen E."/>
            <person name="Rosenthal R."/>
            <person name="Allen A."/>
            <person name="Leadbetter J.R."/>
            <person name="Paulsen I.T."/>
        </authorList>
    </citation>
    <scope>NUCLEOTIDE SEQUENCE [LARGE SCALE GENOMIC DNA]</scope>
    <source>
        <strain evidence="4">ATCC BAA-888 / DSM 13862 / ZAS-9</strain>
    </source>
</reference>
<dbReference type="KEGG" id="taz:TREAZ_1598"/>
<feature type="domain" description="SsuA/THI5-like" evidence="2">
    <location>
        <begin position="58"/>
        <end position="153"/>
    </location>
</feature>
<dbReference type="Proteomes" id="UP000009222">
    <property type="component" value="Chromosome"/>
</dbReference>
<keyword evidence="1" id="KW-0732">Signal</keyword>
<dbReference type="InParanoid" id="F5YDF5"/>
<dbReference type="Gene3D" id="3.40.190.10">
    <property type="entry name" value="Periplasmic binding protein-like II"/>
    <property type="match status" value="2"/>
</dbReference>
<dbReference type="SUPFAM" id="SSF53850">
    <property type="entry name" value="Periplasmic binding protein-like II"/>
    <property type="match status" value="1"/>
</dbReference>
<protein>
    <recommendedName>
        <fullName evidence="2">SsuA/THI5-like domain-containing protein</fullName>
    </recommendedName>
</protein>
<proteinExistence type="predicted"/>
<evidence type="ECO:0000259" key="2">
    <source>
        <dbReference type="Pfam" id="PF09084"/>
    </source>
</evidence>
<organism evidence="3 4">
    <name type="scientific">Leadbettera azotonutricia (strain ATCC BAA-888 / DSM 13862 / ZAS-9)</name>
    <name type="common">Treponema azotonutricium</name>
    <dbReference type="NCBI Taxonomy" id="545695"/>
    <lineage>
        <taxon>Bacteria</taxon>
        <taxon>Pseudomonadati</taxon>
        <taxon>Spirochaetota</taxon>
        <taxon>Spirochaetia</taxon>
        <taxon>Spirochaetales</taxon>
        <taxon>Breznakiellaceae</taxon>
        <taxon>Leadbettera</taxon>
    </lineage>
</organism>
<dbReference type="EMBL" id="CP001841">
    <property type="protein sequence ID" value="AEF81260.1"/>
    <property type="molecule type" value="Genomic_DNA"/>
</dbReference>
<dbReference type="AlphaFoldDB" id="F5YDF5"/>
<evidence type="ECO:0000256" key="1">
    <source>
        <dbReference type="SAM" id="SignalP"/>
    </source>
</evidence>
<evidence type="ECO:0000313" key="3">
    <source>
        <dbReference type="EMBL" id="AEF81260.1"/>
    </source>
</evidence>
<gene>
    <name evidence="3" type="ordered locus">TREAZ_1598</name>
</gene>
<dbReference type="STRING" id="545695.TREAZ_1598"/>
<dbReference type="HOGENOM" id="CLU_792113_0_0_12"/>
<reference evidence="3 4" key="2">
    <citation type="journal article" date="2011" name="ISME J.">
        <title>RNA-seq reveals cooperative metabolic interactions between two termite-gut spirochete species in co-culture.</title>
        <authorList>
            <person name="Rosenthal A.Z."/>
            <person name="Matson E.G."/>
            <person name="Eldar A."/>
            <person name="Leadbetter J.R."/>
        </authorList>
    </citation>
    <scope>NUCLEOTIDE SEQUENCE [LARGE SCALE GENOMIC DNA]</scope>
    <source>
        <strain evidence="4">ATCC BAA-888 / DSM 13862 / ZAS-9</strain>
    </source>
</reference>
<accession>F5YDF5</accession>
<dbReference type="Pfam" id="PF09084">
    <property type="entry name" value="NMT1"/>
    <property type="match status" value="1"/>
</dbReference>
<dbReference type="InterPro" id="IPR015168">
    <property type="entry name" value="SsuA/THI5"/>
</dbReference>